<evidence type="ECO:0000313" key="2">
    <source>
        <dbReference type="EMBL" id="EPH42176.1"/>
    </source>
</evidence>
<evidence type="ECO:0000313" key="3">
    <source>
        <dbReference type="Proteomes" id="UP000014629"/>
    </source>
</evidence>
<keyword evidence="3" id="KW-1185">Reference proteome</keyword>
<dbReference type="EMBL" id="AOPZ01000248">
    <property type="protein sequence ID" value="EPH42176.1"/>
    <property type="molecule type" value="Genomic_DNA"/>
</dbReference>
<feature type="region of interest" description="Disordered" evidence="1">
    <location>
        <begin position="1"/>
        <end position="40"/>
    </location>
</feature>
<gene>
    <name evidence="2" type="ORF">STRAU_4746</name>
</gene>
<evidence type="ECO:0000256" key="1">
    <source>
        <dbReference type="SAM" id="MobiDB-lite"/>
    </source>
</evidence>
<accession>S3ZEU8</accession>
<dbReference type="AlphaFoldDB" id="S3ZEU8"/>
<comment type="caution">
    <text evidence="2">The sequence shown here is derived from an EMBL/GenBank/DDBJ whole genome shotgun (WGS) entry which is preliminary data.</text>
</comment>
<proteinExistence type="predicted"/>
<reference evidence="2 3" key="1">
    <citation type="submission" date="2013-02" db="EMBL/GenBank/DDBJ databases">
        <title>Draft Genome Sequence of Streptomyces aurantiacus, Which Produces Setomimycin.</title>
        <authorList>
            <person name="Gruening B.A."/>
            <person name="Praeg A."/>
            <person name="Erxleben A."/>
            <person name="Guenther S."/>
            <person name="Mueller M."/>
        </authorList>
    </citation>
    <scope>NUCLEOTIDE SEQUENCE [LARGE SCALE GENOMIC DNA]</scope>
    <source>
        <strain evidence="2 3">JA 4570</strain>
    </source>
</reference>
<sequence length="63" mass="6670">MPHGGPAFNGGSVGCPPHRPPPAVPRRGPRPDGPAMPDGQSVMWVGVIEAQAPWDNKTHPHDF</sequence>
<protein>
    <submittedName>
        <fullName evidence="2">Uncharacterized protein</fullName>
    </submittedName>
</protein>
<organism evidence="2 3">
    <name type="scientific">Streptomyces aurantiacus JA 4570</name>
    <dbReference type="NCBI Taxonomy" id="1286094"/>
    <lineage>
        <taxon>Bacteria</taxon>
        <taxon>Bacillati</taxon>
        <taxon>Actinomycetota</taxon>
        <taxon>Actinomycetes</taxon>
        <taxon>Kitasatosporales</taxon>
        <taxon>Streptomycetaceae</taxon>
        <taxon>Streptomyces</taxon>
        <taxon>Streptomyces aurantiacus group</taxon>
    </lineage>
</organism>
<dbReference type="Proteomes" id="UP000014629">
    <property type="component" value="Unassembled WGS sequence"/>
</dbReference>
<name>S3ZEU8_9ACTN</name>